<keyword evidence="4" id="KW-1185">Reference proteome</keyword>
<sequence length="296" mass="30449">MMKLTVAFLAALAAADASHGRRHQARQYGYGDNTPVYPPMNSTSAVESSTVLPEEASSSSSAGGYEGYPTYEGTGVPTGPATGASSVPSSTAEAEAETAFSSTGTGVYPTGTGYPTGEELVTSTIYSTQIITKTVSSSVILETTVVPVGTTICSKGEIPESTGLPVVSSGASEVVIASKTPVSEITHTMTQTIVYTIGVSSSAHAQTQLIPTTSTETIYSTARVRAVLVQSLSPSLPRRPSLLLLVMKPQRAALSRVRILLPPLSTTPTAALQFQPHPTQSATALSSAQLVAPLAS</sequence>
<comment type="caution">
    <text evidence="3">The sequence shown here is derived from an EMBL/GenBank/DDBJ whole genome shotgun (WGS) entry which is preliminary data.</text>
</comment>
<feature type="chain" id="PRO_5040185739" evidence="2">
    <location>
        <begin position="18"/>
        <end position="296"/>
    </location>
</feature>
<feature type="compositionally biased region" description="Polar residues" evidence="1">
    <location>
        <begin position="40"/>
        <end position="51"/>
    </location>
</feature>
<keyword evidence="2" id="KW-0732">Signal</keyword>
<accession>A0A9P4KI09</accession>
<reference evidence="4" key="1">
    <citation type="journal article" date="2020" name="Stud. Mycol.">
        <title>101 Dothideomycetes genomes: A test case for predicting lifestyles and emergence of pathogens.</title>
        <authorList>
            <person name="Haridas S."/>
            <person name="Albert R."/>
            <person name="Binder M."/>
            <person name="Bloem J."/>
            <person name="LaButti K."/>
            <person name="Salamov A."/>
            <person name="Andreopoulos B."/>
            <person name="Baker S."/>
            <person name="Barry K."/>
            <person name="Bills G."/>
            <person name="Bluhm B."/>
            <person name="Cannon C."/>
            <person name="Castanera R."/>
            <person name="Culley D."/>
            <person name="Daum C."/>
            <person name="Ezra D."/>
            <person name="Gonzalez J."/>
            <person name="Henrissat B."/>
            <person name="Kuo A."/>
            <person name="Liang C."/>
            <person name="Lipzen A."/>
            <person name="Lutzoni F."/>
            <person name="Magnuson J."/>
            <person name="Mondo S."/>
            <person name="Nolan M."/>
            <person name="Ohm R."/>
            <person name="Pangilinan J."/>
            <person name="Park H.-J."/>
            <person name="Ramirez L."/>
            <person name="Alfaro M."/>
            <person name="Sun H."/>
            <person name="Tritt A."/>
            <person name="Yoshinaga Y."/>
            <person name="Zwiers L.-H."/>
            <person name="Turgeon B."/>
            <person name="Goodwin S."/>
            <person name="Spatafora J."/>
            <person name="Crous P."/>
            <person name="Grigoriev I."/>
        </authorList>
    </citation>
    <scope>NUCLEOTIDE SEQUENCE [LARGE SCALE GENOMIC DNA]</scope>
    <source>
        <strain evidence="4">CBS 304.66</strain>
    </source>
</reference>
<name>A0A9P4KI09_9PLEO</name>
<gene>
    <name evidence="3" type="ORF">CC78DRAFT_120630</name>
</gene>
<proteinExistence type="predicted"/>
<dbReference type="Proteomes" id="UP000800093">
    <property type="component" value="Unassembled WGS sequence"/>
</dbReference>
<feature type="region of interest" description="Disordered" evidence="1">
    <location>
        <begin position="20"/>
        <end position="111"/>
    </location>
</feature>
<dbReference type="OrthoDB" id="3923593at2759"/>
<feature type="compositionally biased region" description="Low complexity" evidence="1">
    <location>
        <begin position="54"/>
        <end position="111"/>
    </location>
</feature>
<dbReference type="EMBL" id="ML986596">
    <property type="protein sequence ID" value="KAF2266614.1"/>
    <property type="molecule type" value="Genomic_DNA"/>
</dbReference>
<evidence type="ECO:0000313" key="3">
    <source>
        <dbReference type="EMBL" id="KAF2266614.1"/>
    </source>
</evidence>
<feature type="signal peptide" evidence="2">
    <location>
        <begin position="1"/>
        <end position="17"/>
    </location>
</feature>
<dbReference type="AlphaFoldDB" id="A0A9P4KI09"/>
<evidence type="ECO:0000313" key="4">
    <source>
        <dbReference type="Proteomes" id="UP000800093"/>
    </source>
</evidence>
<protein>
    <submittedName>
        <fullName evidence="3">Uncharacterized protein</fullName>
    </submittedName>
</protein>
<evidence type="ECO:0000256" key="2">
    <source>
        <dbReference type="SAM" id="SignalP"/>
    </source>
</evidence>
<evidence type="ECO:0000256" key="1">
    <source>
        <dbReference type="SAM" id="MobiDB-lite"/>
    </source>
</evidence>
<organism evidence="3 4">
    <name type="scientific">Lojkania enalia</name>
    <dbReference type="NCBI Taxonomy" id="147567"/>
    <lineage>
        <taxon>Eukaryota</taxon>
        <taxon>Fungi</taxon>
        <taxon>Dikarya</taxon>
        <taxon>Ascomycota</taxon>
        <taxon>Pezizomycotina</taxon>
        <taxon>Dothideomycetes</taxon>
        <taxon>Pleosporomycetidae</taxon>
        <taxon>Pleosporales</taxon>
        <taxon>Pleosporales incertae sedis</taxon>
        <taxon>Lojkania</taxon>
    </lineage>
</organism>